<evidence type="ECO:0000313" key="6">
    <source>
        <dbReference type="EMBL" id="GAA5125565.1"/>
    </source>
</evidence>
<keyword evidence="3" id="KW-0238">DNA-binding</keyword>
<evidence type="ECO:0000256" key="2">
    <source>
        <dbReference type="ARBA" id="ARBA00023015"/>
    </source>
</evidence>
<comment type="similarity">
    <text evidence="1">Belongs to the LysR transcriptional regulatory family.</text>
</comment>
<dbReference type="InterPro" id="IPR005119">
    <property type="entry name" value="LysR_subst-bd"/>
</dbReference>
<reference evidence="7" key="1">
    <citation type="journal article" date="2019" name="Int. J. Syst. Evol. Microbiol.">
        <title>The Global Catalogue of Microorganisms (GCM) 10K type strain sequencing project: providing services to taxonomists for standard genome sequencing and annotation.</title>
        <authorList>
            <consortium name="The Broad Institute Genomics Platform"/>
            <consortium name="The Broad Institute Genome Sequencing Center for Infectious Disease"/>
            <person name="Wu L."/>
            <person name="Ma J."/>
        </authorList>
    </citation>
    <scope>NUCLEOTIDE SEQUENCE [LARGE SCALE GENOMIC DNA]</scope>
    <source>
        <strain evidence="7">JCM 18302</strain>
    </source>
</reference>
<dbReference type="SUPFAM" id="SSF46785">
    <property type="entry name" value="Winged helix' DNA-binding domain"/>
    <property type="match status" value="1"/>
</dbReference>
<dbReference type="Gene3D" id="1.10.10.10">
    <property type="entry name" value="Winged helix-like DNA-binding domain superfamily/Winged helix DNA-binding domain"/>
    <property type="match status" value="1"/>
</dbReference>
<evidence type="ECO:0000259" key="5">
    <source>
        <dbReference type="PROSITE" id="PS50931"/>
    </source>
</evidence>
<dbReference type="InterPro" id="IPR036388">
    <property type="entry name" value="WH-like_DNA-bd_sf"/>
</dbReference>
<keyword evidence="4" id="KW-0804">Transcription</keyword>
<keyword evidence="7" id="KW-1185">Reference proteome</keyword>
<evidence type="ECO:0000313" key="7">
    <source>
        <dbReference type="Proteomes" id="UP001500804"/>
    </source>
</evidence>
<accession>A0ABP9NLJ8</accession>
<gene>
    <name evidence="6" type="ORF">GCM10023320_40140</name>
</gene>
<evidence type="ECO:0000256" key="3">
    <source>
        <dbReference type="ARBA" id="ARBA00023125"/>
    </source>
</evidence>
<feature type="domain" description="HTH lysR-type" evidence="5">
    <location>
        <begin position="19"/>
        <end position="76"/>
    </location>
</feature>
<dbReference type="PANTHER" id="PTHR30346:SF29">
    <property type="entry name" value="LYSR SUBSTRATE-BINDING"/>
    <property type="match status" value="1"/>
</dbReference>
<dbReference type="InterPro" id="IPR036390">
    <property type="entry name" value="WH_DNA-bd_sf"/>
</dbReference>
<dbReference type="EMBL" id="BAABJO010000014">
    <property type="protein sequence ID" value="GAA5125565.1"/>
    <property type="molecule type" value="Genomic_DNA"/>
</dbReference>
<evidence type="ECO:0000256" key="1">
    <source>
        <dbReference type="ARBA" id="ARBA00009437"/>
    </source>
</evidence>
<sequence>MSRRTATTGTAVPLPLRVLNPIHLRTLQECVRSGSFAEAARVLGYTASAVSQHVVLLERAVGAPLFERSTRSVRATPVAEMLALRAVGVLSALATVEREAAAMIRPDAGILRLASFATASVRILPDALAAVVAQRPNALVQLDEDEPDEVLDRVLDGSLDAAVVFEYDLAPRAWPASLRTLELLAEPLTLIVPSGHPLATAAEVSFGDLHDEPWISTRADTAGAHALASLAAGFGFEPRVICRSNDYQVIGNLVARALGVAVVPGLAMLPTPRDAVTRLPVPDLHTHRRVLVLYREHNQNPLLRLALDCLTRVAATLDLAR</sequence>
<dbReference type="InterPro" id="IPR000847">
    <property type="entry name" value="LysR_HTH_N"/>
</dbReference>
<dbReference type="Pfam" id="PF00126">
    <property type="entry name" value="HTH_1"/>
    <property type="match status" value="1"/>
</dbReference>
<comment type="caution">
    <text evidence="6">The sequence shown here is derived from an EMBL/GenBank/DDBJ whole genome shotgun (WGS) entry which is preliminary data.</text>
</comment>
<dbReference type="RefSeq" id="WP_345606727.1">
    <property type="nucleotide sequence ID" value="NZ_BAABJO010000014.1"/>
</dbReference>
<evidence type="ECO:0000256" key="4">
    <source>
        <dbReference type="ARBA" id="ARBA00023163"/>
    </source>
</evidence>
<protein>
    <submittedName>
        <fullName evidence="6">LysR family transcriptional regulator</fullName>
    </submittedName>
</protein>
<dbReference type="SUPFAM" id="SSF53850">
    <property type="entry name" value="Periplasmic binding protein-like II"/>
    <property type="match status" value="1"/>
</dbReference>
<keyword evidence="2" id="KW-0805">Transcription regulation</keyword>
<proteinExistence type="inferred from homology"/>
<dbReference type="Pfam" id="PF03466">
    <property type="entry name" value="LysR_substrate"/>
    <property type="match status" value="1"/>
</dbReference>
<name>A0ABP9NLJ8_9PSEU</name>
<dbReference type="PROSITE" id="PS50931">
    <property type="entry name" value="HTH_LYSR"/>
    <property type="match status" value="1"/>
</dbReference>
<organism evidence="6 7">
    <name type="scientific">Pseudonocardia adelaidensis</name>
    <dbReference type="NCBI Taxonomy" id="648754"/>
    <lineage>
        <taxon>Bacteria</taxon>
        <taxon>Bacillati</taxon>
        <taxon>Actinomycetota</taxon>
        <taxon>Actinomycetes</taxon>
        <taxon>Pseudonocardiales</taxon>
        <taxon>Pseudonocardiaceae</taxon>
        <taxon>Pseudonocardia</taxon>
    </lineage>
</organism>
<dbReference type="Gene3D" id="3.40.190.290">
    <property type="match status" value="1"/>
</dbReference>
<dbReference type="Proteomes" id="UP001500804">
    <property type="component" value="Unassembled WGS sequence"/>
</dbReference>
<dbReference type="PANTHER" id="PTHR30346">
    <property type="entry name" value="TRANSCRIPTIONAL DUAL REGULATOR HCAR-RELATED"/>
    <property type="match status" value="1"/>
</dbReference>